<evidence type="ECO:0000313" key="2">
    <source>
        <dbReference type="Proteomes" id="UP001552299"/>
    </source>
</evidence>
<reference evidence="1 2" key="1">
    <citation type="journal article" date="2024" name="Plant Biotechnol. J.">
        <title>Dendrobium thyrsiflorum genome and its molecular insights into genes involved in important horticultural traits.</title>
        <authorList>
            <person name="Chen B."/>
            <person name="Wang J.Y."/>
            <person name="Zheng P.J."/>
            <person name="Li K.L."/>
            <person name="Liang Y.M."/>
            <person name="Chen X.F."/>
            <person name="Zhang C."/>
            <person name="Zhao X."/>
            <person name="He X."/>
            <person name="Zhang G.Q."/>
            <person name="Liu Z.J."/>
            <person name="Xu Q."/>
        </authorList>
    </citation>
    <scope>NUCLEOTIDE SEQUENCE [LARGE SCALE GENOMIC DNA]</scope>
    <source>
        <strain evidence="1">GZMU011</strain>
    </source>
</reference>
<dbReference type="AlphaFoldDB" id="A0ABD0UQ05"/>
<dbReference type="Proteomes" id="UP001552299">
    <property type="component" value="Unassembled WGS sequence"/>
</dbReference>
<comment type="caution">
    <text evidence="1">The sequence shown here is derived from an EMBL/GenBank/DDBJ whole genome shotgun (WGS) entry which is preliminary data.</text>
</comment>
<organism evidence="1 2">
    <name type="scientific">Dendrobium thyrsiflorum</name>
    <name type="common">Pinecone-like raceme dendrobium</name>
    <name type="synonym">Orchid</name>
    <dbReference type="NCBI Taxonomy" id="117978"/>
    <lineage>
        <taxon>Eukaryota</taxon>
        <taxon>Viridiplantae</taxon>
        <taxon>Streptophyta</taxon>
        <taxon>Embryophyta</taxon>
        <taxon>Tracheophyta</taxon>
        <taxon>Spermatophyta</taxon>
        <taxon>Magnoliopsida</taxon>
        <taxon>Liliopsida</taxon>
        <taxon>Asparagales</taxon>
        <taxon>Orchidaceae</taxon>
        <taxon>Epidendroideae</taxon>
        <taxon>Malaxideae</taxon>
        <taxon>Dendrobiinae</taxon>
        <taxon>Dendrobium</taxon>
    </lineage>
</organism>
<name>A0ABD0UQ05_DENTH</name>
<gene>
    <name evidence="1" type="ORF">M5K25_018245</name>
</gene>
<sequence>MQNKLILPVLKPLVDKSSGDARKLPAAPFTRMSSLAKWLMRHYANALQPEGVDGGVKDATAATHYGNGSAVLPELRGDLEADPGPSSRHERHLPLKNIGLERRLHFSDISFVWSLIRHQKIIGHESRCKIKLETSKIKIGIIRTPISANL</sequence>
<evidence type="ECO:0000313" key="1">
    <source>
        <dbReference type="EMBL" id="KAL0912283.1"/>
    </source>
</evidence>
<keyword evidence="2" id="KW-1185">Reference proteome</keyword>
<protein>
    <submittedName>
        <fullName evidence="1">Uncharacterized protein</fullName>
    </submittedName>
</protein>
<accession>A0ABD0UQ05</accession>
<dbReference type="EMBL" id="JANQDX010000014">
    <property type="protein sequence ID" value="KAL0912283.1"/>
    <property type="molecule type" value="Genomic_DNA"/>
</dbReference>
<proteinExistence type="predicted"/>